<dbReference type="Gene3D" id="3.40.50.1220">
    <property type="entry name" value="TPP-binding domain"/>
    <property type="match status" value="1"/>
</dbReference>
<comment type="cofactor">
    <cofactor evidence="6">
        <name>Mg(2+)</name>
        <dbReference type="ChEBI" id="CHEBI:18420"/>
    </cofactor>
    <cofactor evidence="6">
        <name>Mn(2+)</name>
        <dbReference type="ChEBI" id="CHEBI:29035"/>
    </cofactor>
</comment>
<keyword evidence="3 6" id="KW-0460">Magnesium</keyword>
<dbReference type="RefSeq" id="WP_188374736.1">
    <property type="nucleotide sequence ID" value="NZ_BMDQ01000003.1"/>
</dbReference>
<comment type="subunit">
    <text evidence="6">Homodimer.</text>
</comment>
<keyword evidence="4 6" id="KW-0786">Thiamine pyrophosphate</keyword>
<organism evidence="9 10">
    <name type="scientific">Winogradskyella haliclonae</name>
    <dbReference type="NCBI Taxonomy" id="2048558"/>
    <lineage>
        <taxon>Bacteria</taxon>
        <taxon>Pseudomonadati</taxon>
        <taxon>Bacteroidota</taxon>
        <taxon>Flavobacteriia</taxon>
        <taxon>Flavobacteriales</taxon>
        <taxon>Flavobacteriaceae</taxon>
        <taxon>Winogradskyella</taxon>
    </lineage>
</organism>
<evidence type="ECO:0000313" key="9">
    <source>
        <dbReference type="EMBL" id="GGI57809.1"/>
    </source>
</evidence>
<comment type="function">
    <text evidence="6">Catalyzes the thiamine diphosphate-dependent decarboxylation of 2-oxoglutarate and the subsequent addition of the resulting succinic semialdehyde-thiamine pyrophosphate anion to isochorismate to yield 2-succinyl-5-enolpyruvyl-6-hydroxy-3-cyclohexene-1-carboxylate (SEPHCHC).</text>
</comment>
<evidence type="ECO:0000313" key="10">
    <source>
        <dbReference type="Proteomes" id="UP000624701"/>
    </source>
</evidence>
<evidence type="ECO:0000259" key="7">
    <source>
        <dbReference type="Pfam" id="PF02775"/>
    </source>
</evidence>
<evidence type="ECO:0000256" key="5">
    <source>
        <dbReference type="ARBA" id="ARBA00023211"/>
    </source>
</evidence>
<dbReference type="Proteomes" id="UP000624701">
    <property type="component" value="Unassembled WGS sequence"/>
</dbReference>
<dbReference type="CDD" id="cd07037">
    <property type="entry name" value="TPP_PYR_MenD"/>
    <property type="match status" value="1"/>
</dbReference>
<dbReference type="HAMAP" id="MF_01659">
    <property type="entry name" value="MenD"/>
    <property type="match status" value="1"/>
</dbReference>
<dbReference type="EC" id="2.2.1.9" evidence="6"/>
<gene>
    <name evidence="6 9" type="primary">menD</name>
    <name evidence="9" type="ORF">GCM10011444_21180</name>
</gene>
<keyword evidence="6" id="KW-0474">Menaquinone biosynthesis</keyword>
<dbReference type="Pfam" id="PF02775">
    <property type="entry name" value="TPP_enzyme_C"/>
    <property type="match status" value="1"/>
</dbReference>
<feature type="domain" description="Thiamine pyrophosphate enzyme N-terminal TPP-binding" evidence="8">
    <location>
        <begin position="8"/>
        <end position="120"/>
    </location>
</feature>
<evidence type="ECO:0000256" key="1">
    <source>
        <dbReference type="ARBA" id="ARBA00022679"/>
    </source>
</evidence>
<evidence type="ECO:0000256" key="4">
    <source>
        <dbReference type="ARBA" id="ARBA00023052"/>
    </source>
</evidence>
<dbReference type="InterPro" id="IPR029061">
    <property type="entry name" value="THDP-binding"/>
</dbReference>
<dbReference type="NCBIfam" id="TIGR00173">
    <property type="entry name" value="menD"/>
    <property type="match status" value="1"/>
</dbReference>
<keyword evidence="1 6" id="KW-0808">Transferase</keyword>
<comment type="similarity">
    <text evidence="6">Belongs to the TPP enzyme family. MenD subfamily.</text>
</comment>
<comment type="pathway">
    <text evidence="6">Quinol/quinone metabolism; menaquinone biosynthesis.</text>
</comment>
<comment type="catalytic activity">
    <reaction evidence="6">
        <text>isochorismate + 2-oxoglutarate + H(+) = 5-enolpyruvoyl-6-hydroxy-2-succinyl-cyclohex-3-ene-1-carboxylate + CO2</text>
        <dbReference type="Rhea" id="RHEA:25593"/>
        <dbReference type="ChEBI" id="CHEBI:15378"/>
        <dbReference type="ChEBI" id="CHEBI:16526"/>
        <dbReference type="ChEBI" id="CHEBI:16810"/>
        <dbReference type="ChEBI" id="CHEBI:29780"/>
        <dbReference type="ChEBI" id="CHEBI:58818"/>
        <dbReference type="EC" id="2.2.1.9"/>
    </reaction>
</comment>
<proteinExistence type="inferred from homology"/>
<reference evidence="10" key="1">
    <citation type="journal article" date="2019" name="Int. J. Syst. Evol. Microbiol.">
        <title>The Global Catalogue of Microorganisms (GCM) 10K type strain sequencing project: providing services to taxonomists for standard genome sequencing and annotation.</title>
        <authorList>
            <consortium name="The Broad Institute Genomics Platform"/>
            <consortium name="The Broad Institute Genome Sequencing Center for Infectious Disease"/>
            <person name="Wu L."/>
            <person name="Ma J."/>
        </authorList>
    </citation>
    <scope>NUCLEOTIDE SEQUENCE [LARGE SCALE GENOMIC DNA]</scope>
    <source>
        <strain evidence="10">CCM 8681</strain>
    </source>
</reference>
<comment type="caution">
    <text evidence="9">The sequence shown here is derived from an EMBL/GenBank/DDBJ whole genome shotgun (WGS) entry which is preliminary data.</text>
</comment>
<evidence type="ECO:0000256" key="3">
    <source>
        <dbReference type="ARBA" id="ARBA00022842"/>
    </source>
</evidence>
<dbReference type="CDD" id="cd02009">
    <property type="entry name" value="TPP_SHCHC_synthase"/>
    <property type="match status" value="1"/>
</dbReference>
<sequence>MQYSKIPLAQTVVTLCKTHNIKHIIISPGSRNAPLTIGFTHDIFFKCYSIVDERCAAFFALGIAQQTQEPTAVVCTSGSALLNYYPAVSEAYYSRIPLVVISADRPKHLIDVGDGQTIKQKNVYGEHVFYSANLKLDLREDAQKPPEEEVPLFKNLENKFEKLLGLQNGIQSQNETEIHQALHSAVINSGPAHINVPFDEPLYERVDELTISPIPFKLPNTELSIDANEIEECAEIWSNSNKKLILVGVLQPNSIEEKWLHQLAKDNSVIIMTETTSNLHHKDIFPGIDKLIAPLEDEDFNKLQPDVLLTFGGLVVSKKVKRFLRDYKPRYHWHVDEYNANDTFFVLDRHIRLKPNTFFDVFLSGVNISNQSQYKTHWLSIREKRRMLHDDYLQTIPFSDFIVFDKILRSIPSNSQLQVGNSSAIRYTQLFQLKNNITVFCNRGTSGIDGSTSTAIGAALASKERVTFITGDLSFFYDSNALWNNYIPNNFRIIVINNSGGGIFRILPGHKNTENFDMFFETKHNLDASDLSKMYNFEYTSVNDELALTKVLKTFYETSHQPKLLEIFTPSQINDEILLGYFEFIK</sequence>
<dbReference type="EMBL" id="BMDQ01000003">
    <property type="protein sequence ID" value="GGI57809.1"/>
    <property type="molecule type" value="Genomic_DNA"/>
</dbReference>
<comment type="pathway">
    <text evidence="6">Quinol/quinone metabolism; 1,4-dihydroxy-2-naphthoate biosynthesis; 1,4-dihydroxy-2-naphthoate from chorismate: step 2/7.</text>
</comment>
<dbReference type="Gene3D" id="3.40.50.970">
    <property type="match status" value="2"/>
</dbReference>
<dbReference type="InterPro" id="IPR011766">
    <property type="entry name" value="TPP_enzyme_TPP-bd"/>
</dbReference>
<accession>A0ABQ2C014</accession>
<evidence type="ECO:0000259" key="8">
    <source>
        <dbReference type="Pfam" id="PF02776"/>
    </source>
</evidence>
<dbReference type="InterPro" id="IPR012001">
    <property type="entry name" value="Thiamin_PyroP_enz_TPP-bd_dom"/>
</dbReference>
<evidence type="ECO:0000256" key="6">
    <source>
        <dbReference type="HAMAP-Rule" id="MF_01659"/>
    </source>
</evidence>
<name>A0ABQ2C014_9FLAO</name>
<dbReference type="PANTHER" id="PTHR42916">
    <property type="entry name" value="2-SUCCINYL-5-ENOLPYRUVYL-6-HYDROXY-3-CYCLOHEXENE-1-CARBOXYLATE SYNTHASE"/>
    <property type="match status" value="1"/>
</dbReference>
<comment type="cofactor">
    <cofactor evidence="6">
        <name>thiamine diphosphate</name>
        <dbReference type="ChEBI" id="CHEBI:58937"/>
    </cofactor>
    <text evidence="6">Binds 1 thiamine pyrophosphate per subunit.</text>
</comment>
<protein>
    <recommendedName>
        <fullName evidence="6">2-succinyl-5-enolpyruvyl-6-hydroxy-3-cyclohexene-1-carboxylate synthase</fullName>
        <shortName evidence="6">SEPHCHC synthase</shortName>
        <ecNumber evidence="6">2.2.1.9</ecNumber>
    </recommendedName>
    <alternativeName>
        <fullName evidence="6">Menaquinone biosynthesis protein MenD</fullName>
    </alternativeName>
</protein>
<feature type="domain" description="Thiamine pyrophosphate enzyme TPP-binding" evidence="7">
    <location>
        <begin position="428"/>
        <end position="566"/>
    </location>
</feature>
<dbReference type="PIRSF" id="PIRSF004983">
    <property type="entry name" value="MenD"/>
    <property type="match status" value="1"/>
</dbReference>
<keyword evidence="2 6" id="KW-0479">Metal-binding</keyword>
<dbReference type="PANTHER" id="PTHR42916:SF1">
    <property type="entry name" value="PROTEIN PHYLLO, CHLOROPLASTIC"/>
    <property type="match status" value="1"/>
</dbReference>
<dbReference type="Pfam" id="PF02776">
    <property type="entry name" value="TPP_enzyme_N"/>
    <property type="match status" value="1"/>
</dbReference>
<evidence type="ECO:0000256" key="2">
    <source>
        <dbReference type="ARBA" id="ARBA00022723"/>
    </source>
</evidence>
<dbReference type="InterPro" id="IPR004433">
    <property type="entry name" value="MenaQ_synth_MenD"/>
</dbReference>
<keyword evidence="10" id="KW-1185">Reference proteome</keyword>
<dbReference type="SUPFAM" id="SSF52518">
    <property type="entry name" value="Thiamin diphosphate-binding fold (THDP-binding)"/>
    <property type="match status" value="2"/>
</dbReference>
<keyword evidence="5 6" id="KW-0464">Manganese</keyword>